<sequence length="274" mass="31253">MDIKQSININSIPKSQILTTLNFGLKRKRSQLFYKHLNLNIEDLQKYGNKNSKCDFILEFRNPVNAHTQDLLNDKKKESRNNVLTSFSSDSSSSCCSCNDLTLNFKKPKLLSLNDCDNFDDMYHHPSVRKPNWTWNKLYQQKLNYINKKRNFEPTTTLLYASKKIDLKKSLNETPTPRNTFSDDGDGFGSTPVLQTDKVTTKFSFANASDQSYLDSSIYSDNDCTTDCDDLEVLSLIATNNNNNSCILDDLRDMSSYNTNALLTGFESPCTMSL</sequence>
<comment type="caution">
    <text evidence="1">The sequence shown here is derived from an EMBL/GenBank/DDBJ whole genome shotgun (WGS) entry which is preliminary data.</text>
</comment>
<dbReference type="Proteomes" id="UP000092321">
    <property type="component" value="Unassembled WGS sequence"/>
</dbReference>
<protein>
    <submittedName>
        <fullName evidence="1">Uncharacterized protein</fullName>
    </submittedName>
</protein>
<name>A0A1B7TJ19_9ASCO</name>
<organism evidence="1 2">
    <name type="scientific">Hanseniaspora valbyensis NRRL Y-1626</name>
    <dbReference type="NCBI Taxonomy" id="766949"/>
    <lineage>
        <taxon>Eukaryota</taxon>
        <taxon>Fungi</taxon>
        <taxon>Dikarya</taxon>
        <taxon>Ascomycota</taxon>
        <taxon>Saccharomycotina</taxon>
        <taxon>Saccharomycetes</taxon>
        <taxon>Saccharomycodales</taxon>
        <taxon>Saccharomycodaceae</taxon>
        <taxon>Hanseniaspora</taxon>
    </lineage>
</organism>
<evidence type="ECO:0000313" key="2">
    <source>
        <dbReference type="Proteomes" id="UP000092321"/>
    </source>
</evidence>
<reference evidence="2" key="1">
    <citation type="journal article" date="2016" name="Proc. Natl. Acad. Sci. U.S.A.">
        <title>Comparative genomics of biotechnologically important yeasts.</title>
        <authorList>
            <person name="Riley R."/>
            <person name="Haridas S."/>
            <person name="Wolfe K.H."/>
            <person name="Lopes M.R."/>
            <person name="Hittinger C.T."/>
            <person name="Goeker M."/>
            <person name="Salamov A.A."/>
            <person name="Wisecaver J.H."/>
            <person name="Long T.M."/>
            <person name="Calvey C.H."/>
            <person name="Aerts A.L."/>
            <person name="Barry K.W."/>
            <person name="Choi C."/>
            <person name="Clum A."/>
            <person name="Coughlan A.Y."/>
            <person name="Deshpande S."/>
            <person name="Douglass A.P."/>
            <person name="Hanson S.J."/>
            <person name="Klenk H.-P."/>
            <person name="LaButti K.M."/>
            <person name="Lapidus A."/>
            <person name="Lindquist E.A."/>
            <person name="Lipzen A.M."/>
            <person name="Meier-Kolthoff J.P."/>
            <person name="Ohm R.A."/>
            <person name="Otillar R.P."/>
            <person name="Pangilinan J.L."/>
            <person name="Peng Y."/>
            <person name="Rokas A."/>
            <person name="Rosa C.A."/>
            <person name="Scheuner C."/>
            <person name="Sibirny A.A."/>
            <person name="Slot J.C."/>
            <person name="Stielow J.B."/>
            <person name="Sun H."/>
            <person name="Kurtzman C.P."/>
            <person name="Blackwell M."/>
            <person name="Grigoriev I.V."/>
            <person name="Jeffries T.W."/>
        </authorList>
    </citation>
    <scope>NUCLEOTIDE SEQUENCE [LARGE SCALE GENOMIC DNA]</scope>
    <source>
        <strain evidence="2">NRRL Y-1626</strain>
    </source>
</reference>
<dbReference type="AlphaFoldDB" id="A0A1B7TJ19"/>
<keyword evidence="2" id="KW-1185">Reference proteome</keyword>
<accession>A0A1B7TJ19</accession>
<gene>
    <name evidence="1" type="ORF">HANVADRAFT_51214</name>
</gene>
<evidence type="ECO:0000313" key="1">
    <source>
        <dbReference type="EMBL" id="OBA28750.1"/>
    </source>
</evidence>
<dbReference type="OrthoDB" id="10322436at2759"/>
<proteinExistence type="predicted"/>
<dbReference type="EMBL" id="LXPE01000002">
    <property type="protein sequence ID" value="OBA28750.1"/>
    <property type="molecule type" value="Genomic_DNA"/>
</dbReference>